<evidence type="ECO:0000313" key="1">
    <source>
        <dbReference type="EMBL" id="SLM31788.1"/>
    </source>
</evidence>
<dbReference type="OrthoDB" id="994504at2"/>
<keyword evidence="2" id="KW-1185">Reference proteome</keyword>
<dbReference type="EMBL" id="FWEV01000284">
    <property type="protein sequence ID" value="SLM31788.1"/>
    <property type="molecule type" value="Genomic_DNA"/>
</dbReference>
<protein>
    <submittedName>
        <fullName evidence="1">Uncharacterized protein</fullName>
    </submittedName>
</protein>
<accession>A0A1W1HHD7</accession>
<name>A0A1W1HHD7_9BACT</name>
<dbReference type="STRING" id="1246637.MTBBW1_420053"/>
<evidence type="ECO:0000313" key="2">
    <source>
        <dbReference type="Proteomes" id="UP000191931"/>
    </source>
</evidence>
<reference evidence="1 2" key="1">
    <citation type="submission" date="2017-03" db="EMBL/GenBank/DDBJ databases">
        <authorList>
            <person name="Afonso C.L."/>
            <person name="Miller P.J."/>
            <person name="Scott M.A."/>
            <person name="Spackman E."/>
            <person name="Goraichik I."/>
            <person name="Dimitrov K.M."/>
            <person name="Suarez D.L."/>
            <person name="Swayne D.E."/>
        </authorList>
    </citation>
    <scope>NUCLEOTIDE SEQUENCE [LARGE SCALE GENOMIC DNA]</scope>
    <source>
        <strain evidence="1">PRJEB14757</strain>
    </source>
</reference>
<gene>
    <name evidence="1" type="ORF">MTBBW1_420053</name>
</gene>
<organism evidence="1 2">
    <name type="scientific">Desulfamplus magnetovallimortis</name>
    <dbReference type="NCBI Taxonomy" id="1246637"/>
    <lineage>
        <taxon>Bacteria</taxon>
        <taxon>Pseudomonadati</taxon>
        <taxon>Thermodesulfobacteriota</taxon>
        <taxon>Desulfobacteria</taxon>
        <taxon>Desulfobacterales</taxon>
        <taxon>Desulfobacteraceae</taxon>
        <taxon>Desulfamplus</taxon>
    </lineage>
</organism>
<sequence>MKVPNDNLDFETDEDILAATKRDKKQHSFFEKLYSWGKNIKHYLFGSQLGKDALLKELTAIKDEKNVDFKDSDAVAGIYLLLKFKILQLDYLIVKIDNFLTYNM</sequence>
<dbReference type="AlphaFoldDB" id="A0A1W1HHD7"/>
<dbReference type="Proteomes" id="UP000191931">
    <property type="component" value="Unassembled WGS sequence"/>
</dbReference>
<proteinExistence type="predicted"/>
<dbReference type="RefSeq" id="WP_080800894.1">
    <property type="nucleotide sequence ID" value="NZ_LT828541.1"/>
</dbReference>